<proteinExistence type="predicted"/>
<dbReference type="EMBL" id="AMQM01001980">
    <property type="status" value="NOT_ANNOTATED_CDS"/>
    <property type="molecule type" value="Genomic_DNA"/>
</dbReference>
<feature type="compositionally biased region" description="Acidic residues" evidence="1">
    <location>
        <begin position="1"/>
        <end position="11"/>
    </location>
</feature>
<evidence type="ECO:0000313" key="4">
    <source>
        <dbReference type="Proteomes" id="UP000015101"/>
    </source>
</evidence>
<feature type="compositionally biased region" description="Basic and acidic residues" evidence="1">
    <location>
        <begin position="26"/>
        <end position="38"/>
    </location>
</feature>
<gene>
    <name evidence="3" type="primary">20200896</name>
    <name evidence="2" type="ORF">HELRODRAFT_165189</name>
</gene>
<accession>T1EWE6</accession>
<dbReference type="GeneID" id="20200896"/>
<organism evidence="3 4">
    <name type="scientific">Helobdella robusta</name>
    <name type="common">Californian leech</name>
    <dbReference type="NCBI Taxonomy" id="6412"/>
    <lineage>
        <taxon>Eukaryota</taxon>
        <taxon>Metazoa</taxon>
        <taxon>Spiralia</taxon>
        <taxon>Lophotrochozoa</taxon>
        <taxon>Annelida</taxon>
        <taxon>Clitellata</taxon>
        <taxon>Hirudinea</taxon>
        <taxon>Rhynchobdellida</taxon>
        <taxon>Glossiphoniidae</taxon>
        <taxon>Helobdella</taxon>
    </lineage>
</organism>
<dbReference type="AlphaFoldDB" id="T1EWE6"/>
<dbReference type="Proteomes" id="UP000015101">
    <property type="component" value="Unassembled WGS sequence"/>
</dbReference>
<reference evidence="3" key="3">
    <citation type="submission" date="2015-06" db="UniProtKB">
        <authorList>
            <consortium name="EnsemblMetazoa"/>
        </authorList>
    </citation>
    <scope>IDENTIFICATION</scope>
</reference>
<dbReference type="EnsemblMetazoa" id="HelroT165189">
    <property type="protein sequence ID" value="HelroP165189"/>
    <property type="gene ID" value="HelroG165189"/>
</dbReference>
<keyword evidence="4" id="KW-1185">Reference proteome</keyword>
<dbReference type="HOGENOM" id="CLU_1898518_0_0_1"/>
<evidence type="ECO:0000256" key="1">
    <source>
        <dbReference type="SAM" id="MobiDB-lite"/>
    </source>
</evidence>
<dbReference type="EMBL" id="KB097639">
    <property type="protein sequence ID" value="ESN93033.1"/>
    <property type="molecule type" value="Genomic_DNA"/>
</dbReference>
<reference evidence="2 4" key="2">
    <citation type="journal article" date="2013" name="Nature">
        <title>Insights into bilaterian evolution from three spiralian genomes.</title>
        <authorList>
            <person name="Simakov O."/>
            <person name="Marletaz F."/>
            <person name="Cho S.J."/>
            <person name="Edsinger-Gonzales E."/>
            <person name="Havlak P."/>
            <person name="Hellsten U."/>
            <person name="Kuo D.H."/>
            <person name="Larsson T."/>
            <person name="Lv J."/>
            <person name="Arendt D."/>
            <person name="Savage R."/>
            <person name="Osoegawa K."/>
            <person name="de Jong P."/>
            <person name="Grimwood J."/>
            <person name="Chapman J.A."/>
            <person name="Shapiro H."/>
            <person name="Aerts A."/>
            <person name="Otillar R.P."/>
            <person name="Terry A.Y."/>
            <person name="Boore J.L."/>
            <person name="Grigoriev I.V."/>
            <person name="Lindberg D.R."/>
            <person name="Seaver E.C."/>
            <person name="Weisblat D.A."/>
            <person name="Putnam N.H."/>
            <person name="Rokhsar D.S."/>
        </authorList>
    </citation>
    <scope>NUCLEOTIDE SEQUENCE</scope>
</reference>
<dbReference type="InParanoid" id="T1EWE6"/>
<feature type="region of interest" description="Disordered" evidence="1">
    <location>
        <begin position="1"/>
        <end position="49"/>
    </location>
</feature>
<dbReference type="RefSeq" id="XP_009029295.1">
    <property type="nucleotide sequence ID" value="XM_009031047.1"/>
</dbReference>
<evidence type="ECO:0000313" key="3">
    <source>
        <dbReference type="EnsemblMetazoa" id="HelroP165189"/>
    </source>
</evidence>
<dbReference type="KEGG" id="hro:HELRODRAFT_165189"/>
<name>T1EWE6_HELRO</name>
<reference evidence="4" key="1">
    <citation type="submission" date="2012-12" db="EMBL/GenBank/DDBJ databases">
        <authorList>
            <person name="Hellsten U."/>
            <person name="Grimwood J."/>
            <person name="Chapman J.A."/>
            <person name="Shapiro H."/>
            <person name="Aerts A."/>
            <person name="Otillar R.P."/>
            <person name="Terry A.Y."/>
            <person name="Boore J.L."/>
            <person name="Simakov O."/>
            <person name="Marletaz F."/>
            <person name="Cho S.-J."/>
            <person name="Edsinger-Gonzales E."/>
            <person name="Havlak P."/>
            <person name="Kuo D.-H."/>
            <person name="Larsson T."/>
            <person name="Lv J."/>
            <person name="Arendt D."/>
            <person name="Savage R."/>
            <person name="Osoegawa K."/>
            <person name="de Jong P."/>
            <person name="Lindberg D.R."/>
            <person name="Seaver E.C."/>
            <person name="Weisblat D.A."/>
            <person name="Putnam N.H."/>
            <person name="Grigoriev I.V."/>
            <person name="Rokhsar D.S."/>
        </authorList>
    </citation>
    <scope>NUCLEOTIDE SEQUENCE</scope>
</reference>
<protein>
    <submittedName>
        <fullName evidence="2 3">Uncharacterized protein</fullName>
    </submittedName>
</protein>
<dbReference type="CTD" id="20200896"/>
<sequence>MAYNDDDDDNDAGTRNCNYDDDGDDVDNKRCGGDDGDQHGGGGVQDYDVTAGKKRNLPRIFLHFDFRRGMNGLNRKSFVKKIVRKSKTVKERVKHRVSSWRRDHVVKKPTMTSSKATNMIGGWSYMSYWSYDYS</sequence>
<evidence type="ECO:0000313" key="2">
    <source>
        <dbReference type="EMBL" id="ESN93033.1"/>
    </source>
</evidence>